<comment type="subcellular location">
    <subcellularLocation>
        <location evidence="2">Endoplasmic reticulum</location>
    </subcellularLocation>
    <subcellularLocation>
        <location evidence="3">Membrane</location>
    </subcellularLocation>
    <subcellularLocation>
        <location evidence="1">Mitochondrion</location>
    </subcellularLocation>
</comment>
<dbReference type="PANTHER" id="PTHR48182">
    <property type="entry name" value="PROTEIN SERAC1"/>
    <property type="match status" value="1"/>
</dbReference>
<dbReference type="RefSeq" id="XP_064665583.1">
    <property type="nucleotide sequence ID" value="XM_064809680.1"/>
</dbReference>
<protein>
    <recommendedName>
        <fullName evidence="10">DUF676 domain-containing protein</fullName>
    </recommendedName>
</protein>
<reference evidence="8" key="1">
    <citation type="journal article" date="2023" name="Mol. Phylogenet. Evol.">
        <title>Genome-scale phylogeny and comparative genomics of the fungal order Sordariales.</title>
        <authorList>
            <person name="Hensen N."/>
            <person name="Bonometti L."/>
            <person name="Westerberg I."/>
            <person name="Brannstrom I.O."/>
            <person name="Guillou S."/>
            <person name="Cros-Aarteil S."/>
            <person name="Calhoun S."/>
            <person name="Haridas S."/>
            <person name="Kuo A."/>
            <person name="Mondo S."/>
            <person name="Pangilinan J."/>
            <person name="Riley R."/>
            <person name="LaButti K."/>
            <person name="Andreopoulos B."/>
            <person name="Lipzen A."/>
            <person name="Chen C."/>
            <person name="Yan M."/>
            <person name="Daum C."/>
            <person name="Ng V."/>
            <person name="Clum A."/>
            <person name="Steindorff A."/>
            <person name="Ohm R.A."/>
            <person name="Martin F."/>
            <person name="Silar P."/>
            <person name="Natvig D.O."/>
            <person name="Lalanne C."/>
            <person name="Gautier V."/>
            <person name="Ament-Velasquez S.L."/>
            <person name="Kruys A."/>
            <person name="Hutchinson M.I."/>
            <person name="Powell A.J."/>
            <person name="Barry K."/>
            <person name="Miller A.N."/>
            <person name="Grigoriev I.V."/>
            <person name="Debuchy R."/>
            <person name="Gladieux P."/>
            <person name="Hiltunen Thoren M."/>
            <person name="Johannesson H."/>
        </authorList>
    </citation>
    <scope>NUCLEOTIDE SEQUENCE</scope>
    <source>
        <strain evidence="8">CBS 508.74</strain>
    </source>
</reference>
<dbReference type="PANTHER" id="PTHR48182:SF2">
    <property type="entry name" value="PROTEIN SERAC1"/>
    <property type="match status" value="1"/>
</dbReference>
<evidence type="ECO:0000256" key="3">
    <source>
        <dbReference type="ARBA" id="ARBA00004370"/>
    </source>
</evidence>
<dbReference type="InterPro" id="IPR052374">
    <property type="entry name" value="SERAC1"/>
</dbReference>
<evidence type="ECO:0000256" key="6">
    <source>
        <dbReference type="ARBA" id="ARBA00023136"/>
    </source>
</evidence>
<gene>
    <name evidence="8" type="ORF">N656DRAFT_448755</name>
</gene>
<dbReference type="EMBL" id="MU853366">
    <property type="protein sequence ID" value="KAK4108013.1"/>
    <property type="molecule type" value="Genomic_DNA"/>
</dbReference>
<evidence type="ECO:0000313" key="9">
    <source>
        <dbReference type="Proteomes" id="UP001302812"/>
    </source>
</evidence>
<evidence type="ECO:0000256" key="4">
    <source>
        <dbReference type="ARBA" id="ARBA00022824"/>
    </source>
</evidence>
<dbReference type="GeneID" id="89933804"/>
<comment type="caution">
    <text evidence="8">The sequence shown here is derived from an EMBL/GenBank/DDBJ whole genome shotgun (WGS) entry which is preliminary data.</text>
</comment>
<evidence type="ECO:0000256" key="1">
    <source>
        <dbReference type="ARBA" id="ARBA00004173"/>
    </source>
</evidence>
<organism evidence="8 9">
    <name type="scientific">Canariomyces notabilis</name>
    <dbReference type="NCBI Taxonomy" id="2074819"/>
    <lineage>
        <taxon>Eukaryota</taxon>
        <taxon>Fungi</taxon>
        <taxon>Dikarya</taxon>
        <taxon>Ascomycota</taxon>
        <taxon>Pezizomycotina</taxon>
        <taxon>Sordariomycetes</taxon>
        <taxon>Sordariomycetidae</taxon>
        <taxon>Sordariales</taxon>
        <taxon>Chaetomiaceae</taxon>
        <taxon>Canariomyces</taxon>
    </lineage>
</organism>
<keyword evidence="9" id="KW-1185">Reference proteome</keyword>
<dbReference type="GO" id="GO:0005739">
    <property type="term" value="C:mitochondrion"/>
    <property type="evidence" value="ECO:0007669"/>
    <property type="project" value="UniProtKB-SubCell"/>
</dbReference>
<keyword evidence="5" id="KW-0496">Mitochondrion</keyword>
<keyword evidence="6" id="KW-0472">Membrane</keyword>
<evidence type="ECO:0000256" key="2">
    <source>
        <dbReference type="ARBA" id="ARBA00004240"/>
    </source>
</evidence>
<keyword evidence="4" id="KW-0256">Endoplasmic reticulum</keyword>
<dbReference type="GO" id="GO:0016020">
    <property type="term" value="C:membrane"/>
    <property type="evidence" value="ECO:0007669"/>
    <property type="project" value="UniProtKB-SubCell"/>
</dbReference>
<dbReference type="InterPro" id="IPR029058">
    <property type="entry name" value="AB_hydrolase_fold"/>
</dbReference>
<dbReference type="SUPFAM" id="SSF53474">
    <property type="entry name" value="alpha/beta-Hydrolases"/>
    <property type="match status" value="1"/>
</dbReference>
<evidence type="ECO:0000256" key="5">
    <source>
        <dbReference type="ARBA" id="ARBA00023128"/>
    </source>
</evidence>
<dbReference type="GO" id="GO:0005783">
    <property type="term" value="C:endoplasmic reticulum"/>
    <property type="evidence" value="ECO:0007669"/>
    <property type="project" value="UniProtKB-SubCell"/>
</dbReference>
<feature type="region of interest" description="Disordered" evidence="7">
    <location>
        <begin position="285"/>
        <end position="367"/>
    </location>
</feature>
<dbReference type="Gene3D" id="3.40.50.1820">
    <property type="entry name" value="alpha/beta hydrolase"/>
    <property type="match status" value="1"/>
</dbReference>
<proteinExistence type="predicted"/>
<reference evidence="8" key="2">
    <citation type="submission" date="2023-05" db="EMBL/GenBank/DDBJ databases">
        <authorList>
            <consortium name="Lawrence Berkeley National Laboratory"/>
            <person name="Steindorff A."/>
            <person name="Hensen N."/>
            <person name="Bonometti L."/>
            <person name="Westerberg I."/>
            <person name="Brannstrom I.O."/>
            <person name="Guillou S."/>
            <person name="Cros-Aarteil S."/>
            <person name="Calhoun S."/>
            <person name="Haridas S."/>
            <person name="Kuo A."/>
            <person name="Mondo S."/>
            <person name="Pangilinan J."/>
            <person name="Riley R."/>
            <person name="Labutti K."/>
            <person name="Andreopoulos B."/>
            <person name="Lipzen A."/>
            <person name="Chen C."/>
            <person name="Yanf M."/>
            <person name="Daum C."/>
            <person name="Ng V."/>
            <person name="Clum A."/>
            <person name="Ohm R."/>
            <person name="Martin F."/>
            <person name="Silar P."/>
            <person name="Natvig D."/>
            <person name="Lalanne C."/>
            <person name="Gautier V."/>
            <person name="Ament-Velasquez S.L."/>
            <person name="Kruys A."/>
            <person name="Hutchinson M.I."/>
            <person name="Powell A.J."/>
            <person name="Barry K."/>
            <person name="Miller A.N."/>
            <person name="Grigoriev I.V."/>
            <person name="Debuchy R."/>
            <person name="Gladieux P."/>
            <person name="Thoren M.H."/>
            <person name="Johannesson H."/>
        </authorList>
    </citation>
    <scope>NUCLEOTIDE SEQUENCE</scope>
    <source>
        <strain evidence="8">CBS 508.74</strain>
    </source>
</reference>
<evidence type="ECO:0000313" key="8">
    <source>
        <dbReference type="EMBL" id="KAK4108013.1"/>
    </source>
</evidence>
<accession>A0AAN6T7U8</accession>
<feature type="compositionally biased region" description="Polar residues" evidence="7">
    <location>
        <begin position="358"/>
        <end position="367"/>
    </location>
</feature>
<feature type="compositionally biased region" description="Low complexity" evidence="7">
    <location>
        <begin position="302"/>
        <end position="318"/>
    </location>
</feature>
<evidence type="ECO:0008006" key="10">
    <source>
        <dbReference type="Google" id="ProtNLM"/>
    </source>
</evidence>
<dbReference type="Proteomes" id="UP001302812">
    <property type="component" value="Unassembled WGS sequence"/>
</dbReference>
<name>A0AAN6T7U8_9PEZI</name>
<sequence>MSSEPDLFQLYHPPNVRTADTVLDIIAIHGLGGDKFGSWTSPSGNGALWTGDFLKDSFPRARIFTYGYDAGKAWLSNSVATIEDAAKDLLGRLQIERDGLPSNRPMVFICHRLGGIVLKQALLEASDRRSHYEFLLDAPKGVVFMGTPHLGSPVATALNLLVRVPGIAKKLRSNVALLADHSPELDRLCKRFVEQAADLKFILSFYENQHHLILKQLIVNEHSATMILNHEIALPLAANHHLLYKFDSPTDPKFTLVLGQLKMKINRTLLAAGTATTSIELSMPMASSSHYDGRSPIRSRRPSPALSLGPSPVPSASSMYRPPASPDPSLGLQYPLMPLASNTLPPSQPRNFDFPAVQPQTEAPTLY</sequence>
<dbReference type="AlphaFoldDB" id="A0AAN6T7U8"/>
<evidence type="ECO:0000256" key="7">
    <source>
        <dbReference type="SAM" id="MobiDB-lite"/>
    </source>
</evidence>